<evidence type="ECO:0000256" key="2">
    <source>
        <dbReference type="PROSITE-ProRule" id="PRU00117"/>
    </source>
</evidence>
<feature type="compositionally biased region" description="Polar residues" evidence="3">
    <location>
        <begin position="1"/>
        <end position="16"/>
    </location>
</feature>
<accession>A0A0G4EIY6</accession>
<proteinExistence type="predicted"/>
<dbReference type="PROSITE" id="PS50084">
    <property type="entry name" value="KH_TYPE_1"/>
    <property type="match status" value="2"/>
</dbReference>
<dbReference type="SUPFAM" id="SSF54791">
    <property type="entry name" value="Eukaryotic type KH-domain (KH-domain type I)"/>
    <property type="match status" value="2"/>
</dbReference>
<dbReference type="Proteomes" id="UP000041254">
    <property type="component" value="Unassembled WGS sequence"/>
</dbReference>
<dbReference type="CDD" id="cd02393">
    <property type="entry name" value="KH-I_PNPase"/>
    <property type="match status" value="1"/>
</dbReference>
<keyword evidence="6" id="KW-1185">Reference proteome</keyword>
<feature type="region of interest" description="Disordered" evidence="3">
    <location>
        <begin position="1"/>
        <end position="21"/>
    </location>
</feature>
<dbReference type="OrthoDB" id="10027144at2759"/>
<dbReference type="AlphaFoldDB" id="A0A0G4EIY6"/>
<keyword evidence="1" id="KW-0677">Repeat</keyword>
<evidence type="ECO:0000256" key="3">
    <source>
        <dbReference type="SAM" id="MobiDB-lite"/>
    </source>
</evidence>
<evidence type="ECO:0000313" key="6">
    <source>
        <dbReference type="Proteomes" id="UP000041254"/>
    </source>
</evidence>
<evidence type="ECO:0000256" key="1">
    <source>
        <dbReference type="ARBA" id="ARBA00022737"/>
    </source>
</evidence>
<sequence length="433" mass="47389">MSYYNTQNGRSGNSGRANEVVKIPDPRDVGRVIGQQGSVVKDIQAQSGARVSVNGDKLEVQISGDPSAVAHAKRLVCGIIGGEGTCLIRNVDEHAMGFITKKMGLMKLEGDMGVTIVLDRKDVRVTANDGSQQTADQAKEAILSQINDASRLETMTVRVPADKLRLLNGDAGLQQLKDAGLKVDCVKDDQGTAVALKGLKALVAEAKECVEALVGAGGARDFLPLLPDIFTGVQPQKMSDLMADIDEHIRHKLQVHVDFQPTSTKATITGSPDATSHAIEEFQKILSYYFPDNCFMMYLHPSSVEYMAGRDDSKLVRLQGRDLVASLDRDNSRLWLCGRPNAVNSAKTRVCRDHERWNQQNAEVYLDDDRAVGRIVGPRGQNIRRMQDESGATIVVEGTTVKIQGEDERSVQHAKRLVEQTVASFQKLLRLNS</sequence>
<gene>
    <name evidence="5" type="ORF">Vbra_7455</name>
</gene>
<dbReference type="EMBL" id="CDMY01000242">
    <property type="protein sequence ID" value="CEL95959.1"/>
    <property type="molecule type" value="Genomic_DNA"/>
</dbReference>
<evidence type="ECO:0000313" key="5">
    <source>
        <dbReference type="EMBL" id="CEL95959.1"/>
    </source>
</evidence>
<dbReference type="PANTHER" id="PTHR10288">
    <property type="entry name" value="KH DOMAIN CONTAINING RNA BINDING PROTEIN"/>
    <property type="match status" value="1"/>
</dbReference>
<organism evidence="5 6">
    <name type="scientific">Vitrella brassicaformis (strain CCMP3155)</name>
    <dbReference type="NCBI Taxonomy" id="1169540"/>
    <lineage>
        <taxon>Eukaryota</taxon>
        <taxon>Sar</taxon>
        <taxon>Alveolata</taxon>
        <taxon>Colpodellida</taxon>
        <taxon>Vitrellaceae</taxon>
        <taxon>Vitrella</taxon>
    </lineage>
</organism>
<evidence type="ECO:0000259" key="4">
    <source>
        <dbReference type="SMART" id="SM00322"/>
    </source>
</evidence>
<dbReference type="InterPro" id="IPR036612">
    <property type="entry name" value="KH_dom_type_1_sf"/>
</dbReference>
<dbReference type="InParanoid" id="A0A0G4EIY6"/>
<name>A0A0G4EIY6_VITBC</name>
<dbReference type="Gene3D" id="3.30.1370.10">
    <property type="entry name" value="K Homology domain, type 1"/>
    <property type="match status" value="2"/>
</dbReference>
<dbReference type="VEuPathDB" id="CryptoDB:Vbra_7455"/>
<reference evidence="5 6" key="1">
    <citation type="submission" date="2014-11" db="EMBL/GenBank/DDBJ databases">
        <authorList>
            <person name="Zhu J."/>
            <person name="Qi W."/>
            <person name="Song R."/>
        </authorList>
    </citation>
    <scope>NUCLEOTIDE SEQUENCE [LARGE SCALE GENOMIC DNA]</scope>
</reference>
<dbReference type="Pfam" id="PF00013">
    <property type="entry name" value="KH_1"/>
    <property type="match status" value="2"/>
</dbReference>
<dbReference type="GO" id="GO:0003723">
    <property type="term" value="F:RNA binding"/>
    <property type="evidence" value="ECO:0007669"/>
    <property type="project" value="UniProtKB-UniRule"/>
</dbReference>
<feature type="domain" description="K Homology" evidence="4">
    <location>
        <begin position="358"/>
        <end position="423"/>
    </location>
</feature>
<protein>
    <recommendedName>
        <fullName evidence="4">K Homology domain-containing protein</fullName>
    </recommendedName>
</protein>
<dbReference type="SMART" id="SM00322">
    <property type="entry name" value="KH"/>
    <property type="match status" value="2"/>
</dbReference>
<feature type="domain" description="K Homology" evidence="4">
    <location>
        <begin position="15"/>
        <end position="81"/>
    </location>
</feature>
<dbReference type="CDD" id="cd00105">
    <property type="entry name" value="KH-I"/>
    <property type="match status" value="1"/>
</dbReference>
<dbReference type="InterPro" id="IPR004087">
    <property type="entry name" value="KH_dom"/>
</dbReference>
<dbReference type="InterPro" id="IPR004088">
    <property type="entry name" value="KH_dom_type_1"/>
</dbReference>
<keyword evidence="2" id="KW-0694">RNA-binding</keyword>